<feature type="transmembrane region" description="Helical" evidence="1">
    <location>
        <begin position="244"/>
        <end position="262"/>
    </location>
</feature>
<accession>A0A7W9W7B6</accession>
<evidence type="ECO:0000313" key="4">
    <source>
        <dbReference type="Proteomes" id="UP000520814"/>
    </source>
</evidence>
<dbReference type="GO" id="GO:0016746">
    <property type="term" value="F:acyltransferase activity"/>
    <property type="evidence" value="ECO:0007669"/>
    <property type="project" value="UniProtKB-KW"/>
</dbReference>
<protein>
    <submittedName>
        <fullName evidence="3">Putative acyltransferase</fullName>
    </submittedName>
</protein>
<keyword evidence="1" id="KW-0812">Transmembrane</keyword>
<evidence type="ECO:0000256" key="1">
    <source>
        <dbReference type="SAM" id="Phobius"/>
    </source>
</evidence>
<reference evidence="3 4" key="1">
    <citation type="submission" date="2020-08" db="EMBL/GenBank/DDBJ databases">
        <title>Genomic Encyclopedia of Type Strains, Phase IV (KMG-IV): sequencing the most valuable type-strain genomes for metagenomic binning, comparative biology and taxonomic classification.</title>
        <authorList>
            <person name="Goeker M."/>
        </authorList>
    </citation>
    <scope>NUCLEOTIDE SEQUENCE [LARGE SCALE GENOMIC DNA]</scope>
    <source>
        <strain evidence="3 4">DSM 23562</strain>
    </source>
</reference>
<feature type="transmembrane region" description="Helical" evidence="1">
    <location>
        <begin position="64"/>
        <end position="82"/>
    </location>
</feature>
<feature type="transmembrane region" description="Helical" evidence="1">
    <location>
        <begin position="268"/>
        <end position="290"/>
    </location>
</feature>
<keyword evidence="1" id="KW-1133">Transmembrane helix</keyword>
<dbReference type="InterPro" id="IPR032176">
    <property type="entry name" value="DUF5009"/>
</dbReference>
<organism evidence="3 4">
    <name type="scientific">Armatimonas rosea</name>
    <dbReference type="NCBI Taxonomy" id="685828"/>
    <lineage>
        <taxon>Bacteria</taxon>
        <taxon>Bacillati</taxon>
        <taxon>Armatimonadota</taxon>
        <taxon>Armatimonadia</taxon>
        <taxon>Armatimonadales</taxon>
        <taxon>Armatimonadaceae</taxon>
        <taxon>Armatimonas</taxon>
    </lineage>
</organism>
<dbReference type="AlphaFoldDB" id="A0A7W9W7B6"/>
<feature type="transmembrane region" description="Helical" evidence="1">
    <location>
        <begin position="343"/>
        <end position="362"/>
    </location>
</feature>
<feature type="transmembrane region" description="Helical" evidence="1">
    <location>
        <begin position="124"/>
        <end position="146"/>
    </location>
</feature>
<dbReference type="Proteomes" id="UP000520814">
    <property type="component" value="Unassembled WGS sequence"/>
</dbReference>
<keyword evidence="4" id="KW-1185">Reference proteome</keyword>
<evidence type="ECO:0000313" key="3">
    <source>
        <dbReference type="EMBL" id="MBB6052294.1"/>
    </source>
</evidence>
<evidence type="ECO:0000259" key="2">
    <source>
        <dbReference type="Pfam" id="PF16401"/>
    </source>
</evidence>
<feature type="transmembrane region" description="Helical" evidence="1">
    <location>
        <begin position="214"/>
        <end position="232"/>
    </location>
</feature>
<keyword evidence="1" id="KW-0472">Membrane</keyword>
<keyword evidence="3" id="KW-0012">Acyltransferase</keyword>
<keyword evidence="3" id="KW-0808">Transferase</keyword>
<dbReference type="Pfam" id="PF16401">
    <property type="entry name" value="DUF5009"/>
    <property type="match status" value="1"/>
</dbReference>
<feature type="transmembrane region" description="Helical" evidence="1">
    <location>
        <begin position="302"/>
        <end position="323"/>
    </location>
</feature>
<feature type="domain" description="DUF5009" evidence="2">
    <location>
        <begin position="12"/>
        <end position="111"/>
    </location>
</feature>
<dbReference type="RefSeq" id="WP_184201075.1">
    <property type="nucleotide sequence ID" value="NZ_JACHGW010000004.1"/>
</dbReference>
<comment type="caution">
    <text evidence="3">The sequence shown here is derived from an EMBL/GenBank/DDBJ whole genome shotgun (WGS) entry which is preliminary data.</text>
</comment>
<name>A0A7W9W7B6_ARMRO</name>
<dbReference type="PANTHER" id="PTHR31061:SF24">
    <property type="entry name" value="LD22376P"/>
    <property type="match status" value="1"/>
</dbReference>
<dbReference type="EMBL" id="JACHGW010000004">
    <property type="protein sequence ID" value="MBB6052294.1"/>
    <property type="molecule type" value="Genomic_DNA"/>
</dbReference>
<sequence length="370" mass="41807">MSSEPRPQRLLSLDALRGFDMFWIIGGDWLLETVVKRWPNPGFEVLALQFTSHCEWEGFRFYDAIFPLFLFIIGATLPYSIGRRLEQGASRKEILKKVCARFCWLTFFGLLINGLPRLEGWEHLRLFGVLQRQAFGYVAAALIYLYTKPKTQLALIPTILLAYWALLAWVPVPGFPRGTYTPDGNVANYVDRLVLLPGQLYKPYGDPEGPLSNLPSIATALIGLLAGTYLKHSTDPEAKKVRRLAGVGAALLTLGWLWHPLLPVVKKIWTSSFVCVAGGLSLVLLALFYYILDVKKWRWGSIVWVIIGMNAITAYMGAAIIPFDEIAMKFLEGVARLHPENKELCRSFGSMFFTLLALWGLYKKDVFLRV</sequence>
<feature type="transmembrane region" description="Helical" evidence="1">
    <location>
        <begin position="153"/>
        <end position="172"/>
    </location>
</feature>
<dbReference type="PANTHER" id="PTHR31061">
    <property type="entry name" value="LD22376P"/>
    <property type="match status" value="1"/>
</dbReference>
<proteinExistence type="predicted"/>
<gene>
    <name evidence="3" type="ORF">HNQ39_004115</name>
</gene>